<reference evidence="6 7" key="1">
    <citation type="journal article" date="2021" name="Nat. Plants">
        <title>The Taxus genome provides insights into paclitaxel biosynthesis.</title>
        <authorList>
            <person name="Xiong X."/>
            <person name="Gou J."/>
            <person name="Liao Q."/>
            <person name="Li Y."/>
            <person name="Zhou Q."/>
            <person name="Bi G."/>
            <person name="Li C."/>
            <person name="Du R."/>
            <person name="Wang X."/>
            <person name="Sun T."/>
            <person name="Guo L."/>
            <person name="Liang H."/>
            <person name="Lu P."/>
            <person name="Wu Y."/>
            <person name="Zhang Z."/>
            <person name="Ro D.K."/>
            <person name="Shang Y."/>
            <person name="Huang S."/>
            <person name="Yan J."/>
        </authorList>
    </citation>
    <scope>NUCLEOTIDE SEQUENCE [LARGE SCALE GENOMIC DNA]</scope>
    <source>
        <strain evidence="6">Ta-2019</strain>
    </source>
</reference>
<protein>
    <recommendedName>
        <fullName evidence="4">Serine/threonine protein phosphatase 2A regulatory subunit</fullName>
    </recommendedName>
</protein>
<dbReference type="GO" id="GO:0000159">
    <property type="term" value="C:protein phosphatase type 2A complex"/>
    <property type="evidence" value="ECO:0007669"/>
    <property type="project" value="UniProtKB-UniRule"/>
</dbReference>
<comment type="subcellular location">
    <subcellularLocation>
        <location evidence="1">Cytoplasm</location>
    </subcellularLocation>
</comment>
<dbReference type="GO" id="GO:0007165">
    <property type="term" value="P:signal transduction"/>
    <property type="evidence" value="ECO:0007669"/>
    <property type="project" value="InterPro"/>
</dbReference>
<dbReference type="PANTHER" id="PTHR10257">
    <property type="entry name" value="SERINE/THREONINE PROTEIN PHOSPHATASE 2A PP2A REGULATORY SUBUNIT B"/>
    <property type="match status" value="1"/>
</dbReference>
<comment type="caution">
    <text evidence="6">The sequence shown here is derived from an EMBL/GenBank/DDBJ whole genome shotgun (WGS) entry which is preliminary data.</text>
</comment>
<evidence type="ECO:0000256" key="1">
    <source>
        <dbReference type="ARBA" id="ARBA00004496"/>
    </source>
</evidence>
<dbReference type="InterPro" id="IPR002554">
    <property type="entry name" value="PP2A_B56"/>
</dbReference>
<dbReference type="Gene3D" id="1.25.10.10">
    <property type="entry name" value="Leucine-rich Repeat Variant"/>
    <property type="match status" value="1"/>
</dbReference>
<keyword evidence="7" id="KW-1185">Reference proteome</keyword>
<evidence type="ECO:0000256" key="5">
    <source>
        <dbReference type="SAM" id="MobiDB-lite"/>
    </source>
</evidence>
<evidence type="ECO:0000256" key="3">
    <source>
        <dbReference type="ARBA" id="ARBA00022490"/>
    </source>
</evidence>
<dbReference type="Pfam" id="PF01603">
    <property type="entry name" value="B56"/>
    <property type="match status" value="1"/>
</dbReference>
<dbReference type="SUPFAM" id="SSF48371">
    <property type="entry name" value="ARM repeat"/>
    <property type="match status" value="1"/>
</dbReference>
<feature type="region of interest" description="Disordered" evidence="5">
    <location>
        <begin position="1"/>
        <end position="35"/>
    </location>
</feature>
<dbReference type="AlphaFoldDB" id="A0AA38FRP9"/>
<dbReference type="InterPro" id="IPR016024">
    <property type="entry name" value="ARM-type_fold"/>
</dbReference>
<comment type="function">
    <text evidence="4">The B regulatory subunit might modulate substrate selectivity and catalytic activity, and also might direct the localization of the catalytic enzyme to a particular subcellular compartment.</text>
</comment>
<proteinExistence type="inferred from homology"/>
<dbReference type="PIRSF" id="PIRSF028043">
    <property type="entry name" value="PP2A_B56"/>
    <property type="match status" value="1"/>
</dbReference>
<keyword evidence="3" id="KW-0963">Cytoplasm</keyword>
<dbReference type="InterPro" id="IPR011989">
    <property type="entry name" value="ARM-like"/>
</dbReference>
<organism evidence="6 7">
    <name type="scientific">Taxus chinensis</name>
    <name type="common">Chinese yew</name>
    <name type="synonym">Taxus wallichiana var. chinensis</name>
    <dbReference type="NCBI Taxonomy" id="29808"/>
    <lineage>
        <taxon>Eukaryota</taxon>
        <taxon>Viridiplantae</taxon>
        <taxon>Streptophyta</taxon>
        <taxon>Embryophyta</taxon>
        <taxon>Tracheophyta</taxon>
        <taxon>Spermatophyta</taxon>
        <taxon>Pinopsida</taxon>
        <taxon>Pinidae</taxon>
        <taxon>Conifers II</taxon>
        <taxon>Cupressales</taxon>
        <taxon>Taxaceae</taxon>
        <taxon>Taxus</taxon>
    </lineage>
</organism>
<accession>A0AA38FRP9</accession>
<evidence type="ECO:0000313" key="7">
    <source>
        <dbReference type="Proteomes" id="UP000824469"/>
    </source>
</evidence>
<dbReference type="PANTHER" id="PTHR10257:SF3">
    <property type="entry name" value="SERINE_THREONINE-PROTEIN PHOSPHATASE 2A 56 KDA REGULATORY SUBUNIT GAMMA ISOFORM"/>
    <property type="match status" value="1"/>
</dbReference>
<dbReference type="EMBL" id="JAHRHJ020000007">
    <property type="protein sequence ID" value="KAH9309437.1"/>
    <property type="molecule type" value="Genomic_DNA"/>
</dbReference>
<evidence type="ECO:0000313" key="6">
    <source>
        <dbReference type="EMBL" id="KAH9309437.1"/>
    </source>
</evidence>
<evidence type="ECO:0000256" key="2">
    <source>
        <dbReference type="ARBA" id="ARBA00009745"/>
    </source>
</evidence>
<dbReference type="FunFam" id="1.25.10.10:FF:000041">
    <property type="entry name" value="Serine/threonine protein phosphatase 2A regulatory subunit"/>
    <property type="match status" value="1"/>
</dbReference>
<gene>
    <name evidence="6" type="ORF">KI387_037348</name>
</gene>
<sequence length="543" mass="62404">MFAKLMGRRPGRKQAKSETNGTGVPASSVKVLDDPPKAFVDKGTAPARNGLNSVNGELLLNAETLKSIEAVNHDTANGVAVAVAVPTQISPMEEDAMMNMEGDGSTPDDPANGNIVNCENLPLFRDVPVSERHDLLVKKLNLCCQLYDFLDPKENVVEKEVKRQTLLELVDYIQYGAGKLSESIHRDIANMLAVNLFRSMPPAYHESTGSEKFDREEEDACMEPAWPHLQIVYEVFLQYIISQDTDPRIAKRYIDRIFVMRLLDLFDSEDPREREYSKTILHRIYGKYMMHRPFIRKAINNIFYRFIYETERHNGIGELLEILGSIINGFALPLKEEHKLFLGRVLIPLHRPKCIALYHQQLSYCITQFVEKDYRLIDIVIRGLLRHWPVTNSQKEVMLLGELEELLEITQSSELQCCIVPLFQQIGRCLQCLHFQVAERALFFWSNEHIVSLIAQNRSVILPLIFEALEKNTATHWHHSVNGLTMNVRKMFMEMDENLFKECQLKFKENEDRAKEIVDRREAAWKQLEAAGTTEESTALRQT</sequence>
<feature type="compositionally biased region" description="Basic residues" evidence="5">
    <location>
        <begin position="1"/>
        <end position="14"/>
    </location>
</feature>
<comment type="similarity">
    <text evidence="2">Belongs to the phosphatase 2A regulatory subunit B56 family.</text>
</comment>
<dbReference type="Proteomes" id="UP000824469">
    <property type="component" value="Unassembled WGS sequence"/>
</dbReference>
<evidence type="ECO:0000256" key="4">
    <source>
        <dbReference type="PIRNR" id="PIRNR028043"/>
    </source>
</evidence>
<name>A0AA38FRP9_TAXCH</name>
<dbReference type="GO" id="GO:0019888">
    <property type="term" value="F:protein phosphatase regulator activity"/>
    <property type="evidence" value="ECO:0007669"/>
    <property type="project" value="UniProtKB-UniRule"/>
</dbReference>
<dbReference type="GO" id="GO:0005737">
    <property type="term" value="C:cytoplasm"/>
    <property type="evidence" value="ECO:0007669"/>
    <property type="project" value="UniProtKB-SubCell"/>
</dbReference>